<dbReference type="PANTHER" id="PTHR31636">
    <property type="entry name" value="OSJNBA0084A10.13 PROTEIN-RELATED"/>
    <property type="match status" value="1"/>
</dbReference>
<protein>
    <submittedName>
        <fullName evidence="4">Uncharacterized protein</fullName>
    </submittedName>
</protein>
<dbReference type="OMA" id="NEDNTHD"/>
<evidence type="ECO:0000256" key="2">
    <source>
        <dbReference type="ARBA" id="ARBA00023163"/>
    </source>
</evidence>
<dbReference type="AlphaFoldDB" id="A0A8T2R4Y1"/>
<dbReference type="InterPro" id="IPR005202">
    <property type="entry name" value="TF_GRAS"/>
</dbReference>
<keyword evidence="5" id="KW-1185">Reference proteome</keyword>
<sequence>MKCSIHHNHYHHRRLYWVRWGRRCSNELSVLLPPRSIIPLALQRHRTCFSLYSGHSLHLQAFGFNEMLGNSDAEATGGDSDSSSGARRNEDDTASPFLLPAAPLHSSLENLIVECSAAIAQEKWRRSFQLIRHLGQRTSGPEGDSTDRVITHFVDSLTARVITKVGETEAVRQLGQEWRSSSRMTDAELYGAYLSLNQVTPFIRFTHLTANQAILEAFQGWSSVHIVDINVMQGVQWPPLMQALAARTEGSPRIRISAIGPSLSLLEQTGSLLTTFASSLGLPMFEFCPLHAQENDILHILSPSSLGLREDETLAINMSIPHPKFSLANQDAFIRIFRSLRPSIITVADREVNHNTECSVIEAFRHYRAFFGSLEATLPPSSQERSNVEGVWLRGEIMHLFAGCSGHEEDGCQILGGAPCLKWRELLSRNGFRPLSHSPFAISQARLLLRLHYPSQGYELKDDDDALLLGWQGTPLFGVSSWNA</sequence>
<dbReference type="Pfam" id="PF03514">
    <property type="entry name" value="GRAS"/>
    <property type="match status" value="1"/>
</dbReference>
<gene>
    <name evidence="4" type="ORF">KP509_29G015000</name>
</gene>
<organism evidence="4 5">
    <name type="scientific">Ceratopteris richardii</name>
    <name type="common">Triangle waterfern</name>
    <dbReference type="NCBI Taxonomy" id="49495"/>
    <lineage>
        <taxon>Eukaryota</taxon>
        <taxon>Viridiplantae</taxon>
        <taxon>Streptophyta</taxon>
        <taxon>Embryophyta</taxon>
        <taxon>Tracheophyta</taxon>
        <taxon>Polypodiopsida</taxon>
        <taxon>Polypodiidae</taxon>
        <taxon>Polypodiales</taxon>
        <taxon>Pteridineae</taxon>
        <taxon>Pteridaceae</taxon>
        <taxon>Parkerioideae</taxon>
        <taxon>Ceratopteris</taxon>
    </lineage>
</organism>
<dbReference type="PROSITE" id="PS50985">
    <property type="entry name" value="GRAS"/>
    <property type="match status" value="1"/>
</dbReference>
<keyword evidence="1" id="KW-0805">Transcription regulation</keyword>
<feature type="compositionally biased region" description="Low complexity" evidence="3">
    <location>
        <begin position="73"/>
        <end position="86"/>
    </location>
</feature>
<keyword evidence="2" id="KW-0804">Transcription</keyword>
<dbReference type="Proteomes" id="UP000825935">
    <property type="component" value="Chromosome 29"/>
</dbReference>
<dbReference type="OrthoDB" id="1882904at2759"/>
<proteinExistence type="predicted"/>
<comment type="caution">
    <text evidence="4">The sequence shown here is derived from an EMBL/GenBank/DDBJ whole genome shotgun (WGS) entry which is preliminary data.</text>
</comment>
<accession>A0A8T2R4Y1</accession>
<evidence type="ECO:0000256" key="3">
    <source>
        <dbReference type="SAM" id="MobiDB-lite"/>
    </source>
</evidence>
<evidence type="ECO:0000313" key="5">
    <source>
        <dbReference type="Proteomes" id="UP000825935"/>
    </source>
</evidence>
<reference evidence="4" key="1">
    <citation type="submission" date="2021-08" db="EMBL/GenBank/DDBJ databases">
        <title>WGS assembly of Ceratopteris richardii.</title>
        <authorList>
            <person name="Marchant D.B."/>
            <person name="Chen G."/>
            <person name="Jenkins J."/>
            <person name="Shu S."/>
            <person name="Leebens-Mack J."/>
            <person name="Grimwood J."/>
            <person name="Schmutz J."/>
            <person name="Soltis P."/>
            <person name="Soltis D."/>
            <person name="Chen Z.-H."/>
        </authorList>
    </citation>
    <scope>NUCLEOTIDE SEQUENCE</scope>
    <source>
        <strain evidence="4">Whitten #5841</strain>
        <tissue evidence="4">Leaf</tissue>
    </source>
</reference>
<dbReference type="EMBL" id="CM035434">
    <property type="protein sequence ID" value="KAH7291389.1"/>
    <property type="molecule type" value="Genomic_DNA"/>
</dbReference>
<evidence type="ECO:0000313" key="4">
    <source>
        <dbReference type="EMBL" id="KAH7291389.1"/>
    </source>
</evidence>
<name>A0A8T2R4Y1_CERRI</name>
<feature type="region of interest" description="Disordered" evidence="3">
    <location>
        <begin position="73"/>
        <end position="92"/>
    </location>
</feature>
<evidence type="ECO:0000256" key="1">
    <source>
        <dbReference type="ARBA" id="ARBA00023015"/>
    </source>
</evidence>